<evidence type="ECO:0000313" key="1">
    <source>
        <dbReference type="EMBL" id="PRW58213.1"/>
    </source>
</evidence>
<organism evidence="1 2">
    <name type="scientific">Chlorella sorokiniana</name>
    <name type="common">Freshwater green alga</name>
    <dbReference type="NCBI Taxonomy" id="3076"/>
    <lineage>
        <taxon>Eukaryota</taxon>
        <taxon>Viridiplantae</taxon>
        <taxon>Chlorophyta</taxon>
        <taxon>core chlorophytes</taxon>
        <taxon>Trebouxiophyceae</taxon>
        <taxon>Chlorellales</taxon>
        <taxon>Chlorellaceae</taxon>
        <taxon>Chlorella clade</taxon>
        <taxon>Chlorella</taxon>
    </lineage>
</organism>
<name>A0A2P6TVX4_CHLSO</name>
<protein>
    <submittedName>
        <fullName evidence="1">Thioredoxin peroxidase</fullName>
    </submittedName>
</protein>
<dbReference type="EMBL" id="LHPG02000005">
    <property type="protein sequence ID" value="PRW58213.1"/>
    <property type="molecule type" value="Genomic_DNA"/>
</dbReference>
<evidence type="ECO:0000313" key="2">
    <source>
        <dbReference type="Proteomes" id="UP000239899"/>
    </source>
</evidence>
<comment type="caution">
    <text evidence="1">The sequence shown here is derived from an EMBL/GenBank/DDBJ whole genome shotgun (WGS) entry which is preliminary data.</text>
</comment>
<dbReference type="Proteomes" id="UP000239899">
    <property type="component" value="Unassembled WGS sequence"/>
</dbReference>
<dbReference type="OrthoDB" id="505523at2759"/>
<keyword evidence="1" id="KW-0560">Oxidoreductase</keyword>
<keyword evidence="1" id="KW-0575">Peroxidase</keyword>
<sequence length="149" mass="16447">MTSKVSRGFMGMFSKATPAADASKLKPGVALPHGGRVEIGAPTGRWQLVVVYRGKHDPLCVTYLAALQVAYGLNEEQMRRWGLYISRPLGPEESINLFSEPALFLVNPAGLLHVMVYSNASFARPDLKQIAQGIKMVQDRKQPIRGTFY</sequence>
<dbReference type="SUPFAM" id="SSF52833">
    <property type="entry name" value="Thioredoxin-like"/>
    <property type="match status" value="1"/>
</dbReference>
<dbReference type="InterPro" id="IPR036249">
    <property type="entry name" value="Thioredoxin-like_sf"/>
</dbReference>
<dbReference type="AlphaFoldDB" id="A0A2P6TVX4"/>
<dbReference type="GO" id="GO:0004601">
    <property type="term" value="F:peroxidase activity"/>
    <property type="evidence" value="ECO:0007669"/>
    <property type="project" value="UniProtKB-KW"/>
</dbReference>
<reference evidence="1 2" key="1">
    <citation type="journal article" date="2018" name="Plant J.">
        <title>Genome sequences of Chlorella sorokiniana UTEX 1602 and Micractinium conductrix SAG 241.80: implications to maltose excretion by a green alga.</title>
        <authorList>
            <person name="Arriola M.B."/>
            <person name="Velmurugan N."/>
            <person name="Zhang Y."/>
            <person name="Plunkett M.H."/>
            <person name="Hondzo H."/>
            <person name="Barney B.M."/>
        </authorList>
    </citation>
    <scope>NUCLEOTIDE SEQUENCE [LARGE SCALE GENOMIC DNA]</scope>
    <source>
        <strain evidence="2">UTEX 1602</strain>
    </source>
</reference>
<proteinExistence type="predicted"/>
<accession>A0A2P6TVX4</accession>
<gene>
    <name evidence="1" type="ORF">C2E21_2712</name>
</gene>
<keyword evidence="2" id="KW-1185">Reference proteome</keyword>